<evidence type="ECO:0000256" key="1">
    <source>
        <dbReference type="ARBA" id="ARBA00022849"/>
    </source>
</evidence>
<feature type="domain" description="Phosphotyrosine protein phosphatase I" evidence="2">
    <location>
        <begin position="15"/>
        <end position="148"/>
    </location>
</feature>
<dbReference type="Proteomes" id="UP001519331">
    <property type="component" value="Unassembled WGS sequence"/>
</dbReference>
<sequence>MSETHDTGRPDAPTPGVLFVCVRNGGKSQMAAGLMRRELETSGAGDRLRVSSAGTQPGTSINALSAEVLEEVGADVSGETPTQLTDDAMRDAGLVIVLGAEAQVQAPEGVSVERWETDEPSARGIEGRDRMELIRDDIHARVSELKRRLLS</sequence>
<keyword evidence="1" id="KW-0059">Arsenical resistance</keyword>
<keyword evidence="3" id="KW-0808">Transferase</keyword>
<reference evidence="3 4" key="1">
    <citation type="submission" date="2021-03" db="EMBL/GenBank/DDBJ databases">
        <title>Sequencing the genomes of 1000 actinobacteria strains.</title>
        <authorList>
            <person name="Klenk H.-P."/>
        </authorList>
    </citation>
    <scope>NUCLEOTIDE SEQUENCE [LARGE SCALE GENOMIC DNA]</scope>
    <source>
        <strain evidence="3 4">DSM 12544</strain>
    </source>
</reference>
<dbReference type="PANTHER" id="PTHR43428:SF1">
    <property type="entry name" value="ARSENATE REDUCTASE"/>
    <property type="match status" value="1"/>
</dbReference>
<protein>
    <submittedName>
        <fullName evidence="3">Arsenate-mycothiol transferase</fullName>
        <ecNumber evidence="3">2.8.4.2</ecNumber>
    </submittedName>
</protein>
<evidence type="ECO:0000313" key="3">
    <source>
        <dbReference type="EMBL" id="MBP2319188.1"/>
    </source>
</evidence>
<dbReference type="EC" id="2.8.4.2" evidence="3"/>
<evidence type="ECO:0000259" key="2">
    <source>
        <dbReference type="SMART" id="SM00226"/>
    </source>
</evidence>
<name>A0ABS4T3Z5_9MICC</name>
<dbReference type="SUPFAM" id="SSF52788">
    <property type="entry name" value="Phosphotyrosine protein phosphatases I"/>
    <property type="match status" value="1"/>
</dbReference>
<dbReference type="RefSeq" id="WP_210049876.1">
    <property type="nucleotide sequence ID" value="NZ_JAGINX010000001.1"/>
</dbReference>
<gene>
    <name evidence="3" type="ORF">JOF45_002207</name>
</gene>
<dbReference type="SMART" id="SM00226">
    <property type="entry name" value="LMWPc"/>
    <property type="match status" value="1"/>
</dbReference>
<dbReference type="GO" id="GO:0102100">
    <property type="term" value="F:mycothiol-arsenate ligase activity"/>
    <property type="evidence" value="ECO:0007669"/>
    <property type="project" value="UniProtKB-EC"/>
</dbReference>
<dbReference type="InterPro" id="IPR036196">
    <property type="entry name" value="Ptyr_pPase_sf"/>
</dbReference>
<comment type="caution">
    <text evidence="3">The sequence shown here is derived from an EMBL/GenBank/DDBJ whole genome shotgun (WGS) entry which is preliminary data.</text>
</comment>
<accession>A0ABS4T3Z5</accession>
<dbReference type="EMBL" id="JAGINX010000001">
    <property type="protein sequence ID" value="MBP2319188.1"/>
    <property type="molecule type" value="Genomic_DNA"/>
</dbReference>
<dbReference type="InterPro" id="IPR023485">
    <property type="entry name" value="Ptyr_pPase"/>
</dbReference>
<organism evidence="3 4">
    <name type="scientific">Nesterenkonia lacusekhoensis</name>
    <dbReference type="NCBI Taxonomy" id="150832"/>
    <lineage>
        <taxon>Bacteria</taxon>
        <taxon>Bacillati</taxon>
        <taxon>Actinomycetota</taxon>
        <taxon>Actinomycetes</taxon>
        <taxon>Micrococcales</taxon>
        <taxon>Micrococcaceae</taxon>
        <taxon>Nesterenkonia</taxon>
    </lineage>
</organism>
<dbReference type="Pfam" id="PF01451">
    <property type="entry name" value="LMWPc"/>
    <property type="match status" value="1"/>
</dbReference>
<dbReference type="Gene3D" id="3.40.50.2300">
    <property type="match status" value="1"/>
</dbReference>
<dbReference type="PANTHER" id="PTHR43428">
    <property type="entry name" value="ARSENATE REDUCTASE"/>
    <property type="match status" value="1"/>
</dbReference>
<keyword evidence="4" id="KW-1185">Reference proteome</keyword>
<evidence type="ECO:0000313" key="4">
    <source>
        <dbReference type="Proteomes" id="UP001519331"/>
    </source>
</evidence>
<proteinExistence type="predicted"/>